<gene>
    <name evidence="1" type="ORF">GEAMG1_0920</name>
</gene>
<sequence>MGRALPLGRAYNRTTHLFQSTPALWDGRFGQLVYFTFFNMMFQSTPALWDGRFTRLQ</sequence>
<name>A0ABM9D6V7_9BACT</name>
<evidence type="ECO:0000313" key="2">
    <source>
        <dbReference type="Proteomes" id="UP001295463"/>
    </source>
</evidence>
<protein>
    <submittedName>
        <fullName evidence="1">Uncharacterized protein</fullName>
    </submittedName>
</protein>
<accession>A0ABM9D6V7</accession>
<dbReference type="EMBL" id="OW150024">
    <property type="protein sequence ID" value="CAH2030733.1"/>
    <property type="molecule type" value="Genomic_DNA"/>
</dbReference>
<proteinExistence type="predicted"/>
<keyword evidence="2" id="KW-1185">Reference proteome</keyword>
<organism evidence="1 2">
    <name type="scientific">Trichlorobacter ammonificans</name>
    <dbReference type="NCBI Taxonomy" id="2916410"/>
    <lineage>
        <taxon>Bacteria</taxon>
        <taxon>Pseudomonadati</taxon>
        <taxon>Thermodesulfobacteriota</taxon>
        <taxon>Desulfuromonadia</taxon>
        <taxon>Geobacterales</taxon>
        <taxon>Geobacteraceae</taxon>
        <taxon>Trichlorobacter</taxon>
    </lineage>
</organism>
<evidence type="ECO:0000313" key="1">
    <source>
        <dbReference type="EMBL" id="CAH2030733.1"/>
    </source>
</evidence>
<dbReference type="Proteomes" id="UP001295463">
    <property type="component" value="Chromosome"/>
</dbReference>
<reference evidence="1 2" key="1">
    <citation type="submission" date="2022-03" db="EMBL/GenBank/DDBJ databases">
        <authorList>
            <person name="Koch H."/>
        </authorList>
    </citation>
    <scope>NUCLEOTIDE SEQUENCE [LARGE SCALE GENOMIC DNA]</scope>
    <source>
        <strain evidence="1 2">G1</strain>
    </source>
</reference>